<organism evidence="1 2">
    <name type="scientific">Longispora fulva</name>
    <dbReference type="NCBI Taxonomy" id="619741"/>
    <lineage>
        <taxon>Bacteria</taxon>
        <taxon>Bacillati</taxon>
        <taxon>Actinomycetota</taxon>
        <taxon>Actinomycetes</taxon>
        <taxon>Micromonosporales</taxon>
        <taxon>Micromonosporaceae</taxon>
        <taxon>Longispora</taxon>
    </lineage>
</organism>
<reference evidence="1" key="1">
    <citation type="submission" date="2020-11" db="EMBL/GenBank/DDBJ databases">
        <title>Sequencing the genomes of 1000 actinobacteria strains.</title>
        <authorList>
            <person name="Klenk H.-P."/>
        </authorList>
    </citation>
    <scope>NUCLEOTIDE SEQUENCE</scope>
    <source>
        <strain evidence="1">DSM 45356</strain>
    </source>
</reference>
<evidence type="ECO:0000313" key="2">
    <source>
        <dbReference type="Proteomes" id="UP000622552"/>
    </source>
</evidence>
<gene>
    <name evidence="1" type="ORF">IW245_002125</name>
</gene>
<evidence type="ECO:0000313" key="1">
    <source>
        <dbReference type="EMBL" id="MBG6135931.1"/>
    </source>
</evidence>
<dbReference type="RefSeq" id="WP_197002980.1">
    <property type="nucleotide sequence ID" value="NZ_BONS01000001.1"/>
</dbReference>
<keyword evidence="2" id="KW-1185">Reference proteome</keyword>
<protein>
    <submittedName>
        <fullName evidence="1">Uncharacterized protein</fullName>
    </submittedName>
</protein>
<proteinExistence type="predicted"/>
<dbReference type="EMBL" id="JADOUF010000001">
    <property type="protein sequence ID" value="MBG6135931.1"/>
    <property type="molecule type" value="Genomic_DNA"/>
</dbReference>
<accession>A0A8J7GS04</accession>
<comment type="caution">
    <text evidence="1">The sequence shown here is derived from an EMBL/GenBank/DDBJ whole genome shotgun (WGS) entry which is preliminary data.</text>
</comment>
<name>A0A8J7GS04_9ACTN</name>
<dbReference type="Proteomes" id="UP000622552">
    <property type="component" value="Unassembled WGS sequence"/>
</dbReference>
<dbReference type="AlphaFoldDB" id="A0A8J7GS04"/>
<sequence length="146" mass="16290">MSYDIYFLDLKSGQTWEEALEELEEHEGEPPTQSPQWGTIVAQARELFGEVSVTEGPPNWELVHGPTGIQLGHIEGEWSLKVPYWTEGDAAARVLANAFDLAVIVEHATGLRGYDPQLDQPVAELVESRGQAGREVFDTVAQQFRR</sequence>